<keyword evidence="8" id="KW-0807">Transducer</keyword>
<proteinExistence type="predicted"/>
<keyword evidence="3 9" id="KW-0812">Transmembrane</keyword>
<keyword evidence="6 9" id="KW-0472">Membrane</keyword>
<comment type="subcellular location">
    <subcellularLocation>
        <location evidence="1">Cell membrane</location>
        <topology evidence="1">Multi-pass membrane protein</topology>
    </subcellularLocation>
</comment>
<evidence type="ECO:0000313" key="12">
    <source>
        <dbReference type="Proteomes" id="UP000887566"/>
    </source>
</evidence>
<dbReference type="GO" id="GO:0005886">
    <property type="term" value="C:plasma membrane"/>
    <property type="evidence" value="ECO:0007669"/>
    <property type="project" value="UniProtKB-SubCell"/>
</dbReference>
<feature type="transmembrane region" description="Helical" evidence="9">
    <location>
        <begin position="52"/>
        <end position="79"/>
    </location>
</feature>
<dbReference type="InterPro" id="IPR000276">
    <property type="entry name" value="GPCR_Rhodpsn"/>
</dbReference>
<keyword evidence="12" id="KW-1185">Reference proteome</keyword>
<dbReference type="PRINTS" id="PR00237">
    <property type="entry name" value="GPCRRHODOPSN"/>
</dbReference>
<evidence type="ECO:0000256" key="8">
    <source>
        <dbReference type="ARBA" id="ARBA00023224"/>
    </source>
</evidence>
<evidence type="ECO:0000256" key="4">
    <source>
        <dbReference type="ARBA" id="ARBA00022989"/>
    </source>
</evidence>
<keyword evidence="7" id="KW-0675">Receptor</keyword>
<evidence type="ECO:0000256" key="3">
    <source>
        <dbReference type="ARBA" id="ARBA00022692"/>
    </source>
</evidence>
<keyword evidence="10" id="KW-0732">Signal</keyword>
<dbReference type="Pfam" id="PF00001">
    <property type="entry name" value="7tm_1"/>
    <property type="match status" value="1"/>
</dbReference>
<dbReference type="PROSITE" id="PS50262">
    <property type="entry name" value="G_PROTEIN_RECEP_F1_2"/>
    <property type="match status" value="1"/>
</dbReference>
<evidence type="ECO:0000256" key="5">
    <source>
        <dbReference type="ARBA" id="ARBA00023040"/>
    </source>
</evidence>
<dbReference type="WBParaSite" id="PSAMB.scaffold3502size18020.g21728.t1">
    <property type="protein sequence ID" value="PSAMB.scaffold3502size18020.g21728.t1"/>
    <property type="gene ID" value="PSAMB.scaffold3502size18020.g21728"/>
</dbReference>
<dbReference type="Proteomes" id="UP000887566">
    <property type="component" value="Unplaced"/>
</dbReference>
<evidence type="ECO:0000256" key="6">
    <source>
        <dbReference type="ARBA" id="ARBA00023136"/>
    </source>
</evidence>
<feature type="transmembrane region" description="Helical" evidence="9">
    <location>
        <begin position="100"/>
        <end position="126"/>
    </location>
</feature>
<dbReference type="GO" id="GO:0004930">
    <property type="term" value="F:G protein-coupled receptor activity"/>
    <property type="evidence" value="ECO:0007669"/>
    <property type="project" value="UniProtKB-KW"/>
</dbReference>
<dbReference type="Gene3D" id="1.20.1070.10">
    <property type="entry name" value="Rhodopsin 7-helix transmembrane proteins"/>
    <property type="match status" value="1"/>
</dbReference>
<feature type="domain" description="G-protein coupled receptors family 1 profile" evidence="11">
    <location>
        <begin position="1"/>
        <end position="157"/>
    </location>
</feature>
<sequence>MTAFIIVLTLLTPVFEHSDVFKVPIQYNNISHQVMVLRKCGFSPPPPMAMAFNLYACFLGYLVPMGCFVYFYLSLLMFLKRHAQLATITGKTGQATVWRVGKVVFGLIVVYIGCWTPYWVAMWIAYVSDQLPYRLTLLLYFIHMLPYISCSAYPIIYTAMNRGIKDAHAKIMIRQRRRLRSLTDEAVLRIDAVRSSISGRPRASQDSTMVSTYFTHTSTSGGCGDKTHYMLCPNVDNREELSVELTAIDDRHDLTGWETLL</sequence>
<evidence type="ECO:0000256" key="9">
    <source>
        <dbReference type="SAM" id="Phobius"/>
    </source>
</evidence>
<evidence type="ECO:0000256" key="10">
    <source>
        <dbReference type="SAM" id="SignalP"/>
    </source>
</evidence>
<keyword evidence="4 9" id="KW-1133">Transmembrane helix</keyword>
<feature type="chain" id="PRO_5037550279" evidence="10">
    <location>
        <begin position="17"/>
        <end position="261"/>
    </location>
</feature>
<evidence type="ECO:0000256" key="2">
    <source>
        <dbReference type="ARBA" id="ARBA00022475"/>
    </source>
</evidence>
<dbReference type="SUPFAM" id="SSF81321">
    <property type="entry name" value="Family A G protein-coupled receptor-like"/>
    <property type="match status" value="1"/>
</dbReference>
<evidence type="ECO:0000313" key="13">
    <source>
        <dbReference type="WBParaSite" id="PSAMB.scaffold3502size18020.g21728.t1"/>
    </source>
</evidence>
<keyword evidence="5" id="KW-0297">G-protein coupled receptor</keyword>
<feature type="signal peptide" evidence="10">
    <location>
        <begin position="1"/>
        <end position="16"/>
    </location>
</feature>
<evidence type="ECO:0000256" key="1">
    <source>
        <dbReference type="ARBA" id="ARBA00004651"/>
    </source>
</evidence>
<feature type="transmembrane region" description="Helical" evidence="9">
    <location>
        <begin position="138"/>
        <end position="160"/>
    </location>
</feature>
<evidence type="ECO:0000259" key="11">
    <source>
        <dbReference type="PROSITE" id="PS50262"/>
    </source>
</evidence>
<protein>
    <submittedName>
        <fullName evidence="13">G-protein coupled receptors family 1 profile domain-containing protein</fullName>
    </submittedName>
</protein>
<dbReference type="CDD" id="cd00637">
    <property type="entry name" value="7tm_classA_rhodopsin-like"/>
    <property type="match status" value="1"/>
</dbReference>
<accession>A0A914W861</accession>
<dbReference type="AlphaFoldDB" id="A0A914W861"/>
<dbReference type="PANTHER" id="PTHR24228:SF13">
    <property type="entry name" value="G-PROTEIN COUPLED RECEPTOR NPR-29-RELATED"/>
    <property type="match status" value="1"/>
</dbReference>
<reference evidence="13" key="1">
    <citation type="submission" date="2022-11" db="UniProtKB">
        <authorList>
            <consortium name="WormBaseParasite"/>
        </authorList>
    </citation>
    <scope>IDENTIFICATION</scope>
</reference>
<dbReference type="InterPro" id="IPR017452">
    <property type="entry name" value="GPCR_Rhodpsn_7TM"/>
</dbReference>
<dbReference type="PANTHER" id="PTHR24228">
    <property type="entry name" value="B2 BRADYKININ RECEPTOR/ANGIOTENSIN II RECEPTOR"/>
    <property type="match status" value="1"/>
</dbReference>
<evidence type="ECO:0000256" key="7">
    <source>
        <dbReference type="ARBA" id="ARBA00023170"/>
    </source>
</evidence>
<keyword evidence="2" id="KW-1003">Cell membrane</keyword>
<organism evidence="12 13">
    <name type="scientific">Plectus sambesii</name>
    <dbReference type="NCBI Taxonomy" id="2011161"/>
    <lineage>
        <taxon>Eukaryota</taxon>
        <taxon>Metazoa</taxon>
        <taxon>Ecdysozoa</taxon>
        <taxon>Nematoda</taxon>
        <taxon>Chromadorea</taxon>
        <taxon>Plectida</taxon>
        <taxon>Plectina</taxon>
        <taxon>Plectoidea</taxon>
        <taxon>Plectidae</taxon>
        <taxon>Plectus</taxon>
    </lineage>
</organism>
<name>A0A914W861_9BILA</name>